<dbReference type="Gene3D" id="3.80.10.10">
    <property type="entry name" value="Ribonuclease Inhibitor"/>
    <property type="match status" value="1"/>
</dbReference>
<dbReference type="InterPro" id="IPR058922">
    <property type="entry name" value="WHD_DRP"/>
</dbReference>
<reference evidence="6" key="1">
    <citation type="submission" date="2025-08" db="UniProtKB">
        <authorList>
            <consortium name="RefSeq"/>
        </authorList>
    </citation>
    <scope>IDENTIFICATION</scope>
    <source>
        <tissue evidence="6">Seedling</tissue>
    </source>
</reference>
<keyword evidence="1" id="KW-0677">Repeat</keyword>
<feature type="domain" description="Disease resistance protein winged helix" evidence="3">
    <location>
        <begin position="44"/>
        <end position="119"/>
    </location>
</feature>
<dbReference type="Pfam" id="PF23598">
    <property type="entry name" value="LRR_14"/>
    <property type="match status" value="1"/>
</dbReference>
<dbReference type="InterPro" id="IPR036388">
    <property type="entry name" value="WH-like_DNA-bd_sf"/>
</dbReference>
<accession>A0ABM3ZWS0</accession>
<dbReference type="PANTHER" id="PTHR23155:SF1193">
    <property type="entry name" value="DISEASE RESISTANCE PROTEIN RPP13-RELATED"/>
    <property type="match status" value="1"/>
</dbReference>
<dbReference type="Pfam" id="PF23559">
    <property type="entry name" value="WHD_DRP"/>
    <property type="match status" value="1"/>
</dbReference>
<dbReference type="RefSeq" id="XP_060668931.1">
    <property type="nucleotide sequence ID" value="XM_060812948.1"/>
</dbReference>
<feature type="domain" description="Disease resistance R13L4/SHOC-2-like LRR" evidence="4">
    <location>
        <begin position="179"/>
        <end position="507"/>
    </location>
</feature>
<dbReference type="Gene3D" id="1.10.10.10">
    <property type="entry name" value="Winged helix-like DNA-binding domain superfamily/Winged helix DNA-binding domain"/>
    <property type="match status" value="1"/>
</dbReference>
<dbReference type="GeneID" id="125419465"/>
<gene>
    <name evidence="6" type="primary">LOC125419465</name>
</gene>
<sequence length="517" mass="59498">MWSSFVGNVSRFLFEDRNTCFDILALSYNQLPRELKLCFLYVGVFPEDFEIPVRHLTQLWIAEGFIPVRNGINRKLEEDMGIAELYLAELIDRSLIQIARRRSDGGVKTCRIHDLIRDFCINVSMEEKLFEVHADADLLSSSCNNNTIKARRLSFQGNISHSTSSATTLGSLSIRSVLSFHVIEEYNCMKYLEWILKHFRFIRVLSLEKFPSDSSIIPKGIEKLIFLRYLRISSSDDVSIFIKSIPSSICKLLYLETIHIRGRVEKPLPKSIWMMKQLRHLNVTRGLGLSNPWSWTTKLLGDDDHALSNLQVLSNLTVSPTTELLFSKSSLFPNLRKLHLIFDHPKYSDASKILASLQGSNNFQNLKTLKLEILKFGHALDLFPSVLTKITFMDCRLDSDHVKILGKLPNLRILKISFYRLPDKSRMLSVMAGEFPQLEAFQMINCFGIERWEMEMHAMPNLQRLVIKGCYGLRSLPHQLWSLTHLRLVEVSGSISEELNKELKELKMKDGCKLIIS</sequence>
<protein>
    <submittedName>
        <fullName evidence="6">Late blight resistance protein homolog R1B-17</fullName>
    </submittedName>
</protein>
<evidence type="ECO:0000259" key="4">
    <source>
        <dbReference type="Pfam" id="PF23598"/>
    </source>
</evidence>
<dbReference type="InterPro" id="IPR044974">
    <property type="entry name" value="Disease_R_plants"/>
</dbReference>
<keyword evidence="2" id="KW-0611">Plant defense</keyword>
<evidence type="ECO:0000256" key="1">
    <source>
        <dbReference type="ARBA" id="ARBA00022737"/>
    </source>
</evidence>
<dbReference type="SUPFAM" id="SSF52058">
    <property type="entry name" value="L domain-like"/>
    <property type="match status" value="1"/>
</dbReference>
<dbReference type="Proteomes" id="UP001652623">
    <property type="component" value="Chromosome 11"/>
</dbReference>
<evidence type="ECO:0000256" key="2">
    <source>
        <dbReference type="ARBA" id="ARBA00022821"/>
    </source>
</evidence>
<evidence type="ECO:0000313" key="5">
    <source>
        <dbReference type="Proteomes" id="UP001652623"/>
    </source>
</evidence>
<evidence type="ECO:0000313" key="6">
    <source>
        <dbReference type="RefSeq" id="XP_060668931.1"/>
    </source>
</evidence>
<organism evidence="5 6">
    <name type="scientific">Ziziphus jujuba</name>
    <name type="common">Chinese jujube</name>
    <name type="synonym">Ziziphus sativa</name>
    <dbReference type="NCBI Taxonomy" id="326968"/>
    <lineage>
        <taxon>Eukaryota</taxon>
        <taxon>Viridiplantae</taxon>
        <taxon>Streptophyta</taxon>
        <taxon>Embryophyta</taxon>
        <taxon>Tracheophyta</taxon>
        <taxon>Spermatophyta</taxon>
        <taxon>Magnoliopsida</taxon>
        <taxon>eudicotyledons</taxon>
        <taxon>Gunneridae</taxon>
        <taxon>Pentapetalae</taxon>
        <taxon>rosids</taxon>
        <taxon>fabids</taxon>
        <taxon>Rosales</taxon>
        <taxon>Rhamnaceae</taxon>
        <taxon>Paliureae</taxon>
        <taxon>Ziziphus</taxon>
    </lineage>
</organism>
<dbReference type="PANTHER" id="PTHR23155">
    <property type="entry name" value="DISEASE RESISTANCE PROTEIN RP"/>
    <property type="match status" value="1"/>
</dbReference>
<dbReference type="InterPro" id="IPR032675">
    <property type="entry name" value="LRR_dom_sf"/>
</dbReference>
<evidence type="ECO:0000259" key="3">
    <source>
        <dbReference type="Pfam" id="PF23559"/>
    </source>
</evidence>
<keyword evidence="5" id="KW-1185">Reference proteome</keyword>
<name>A0ABM3ZWS0_ZIZJJ</name>
<dbReference type="InterPro" id="IPR055414">
    <property type="entry name" value="LRR_R13L4/SHOC2-like"/>
</dbReference>
<proteinExistence type="predicted"/>